<evidence type="ECO:0000313" key="2">
    <source>
        <dbReference type="EMBL" id="SEG30089.1"/>
    </source>
</evidence>
<dbReference type="Proteomes" id="UP000236721">
    <property type="component" value="Unassembled WGS sequence"/>
</dbReference>
<sequence length="52" mass="5658">MASLMVLNSQLLTEDDAKNWLICTPEALSANDLDSTKDREMSDTLSTGELLG</sequence>
<protein>
    <submittedName>
        <fullName evidence="2">Uncharacterized protein</fullName>
    </submittedName>
</protein>
<accession>A0A1H5Z0H3</accession>
<evidence type="ECO:0000256" key="1">
    <source>
        <dbReference type="SAM" id="MobiDB-lite"/>
    </source>
</evidence>
<keyword evidence="3" id="KW-1185">Reference proteome</keyword>
<dbReference type="EMBL" id="FNVG01000010">
    <property type="protein sequence ID" value="SEG30089.1"/>
    <property type="molecule type" value="Genomic_DNA"/>
</dbReference>
<name>A0A1H5Z0H3_9VIBR</name>
<evidence type="ECO:0000313" key="3">
    <source>
        <dbReference type="Proteomes" id="UP000236721"/>
    </source>
</evidence>
<feature type="region of interest" description="Disordered" evidence="1">
    <location>
        <begin position="32"/>
        <end position="52"/>
    </location>
</feature>
<dbReference type="RefSeq" id="WP_160111360.1">
    <property type="nucleotide sequence ID" value="NZ_FNVG01000010.1"/>
</dbReference>
<proteinExistence type="predicted"/>
<gene>
    <name evidence="2" type="ORF">SAMN04488244_110132</name>
</gene>
<organism evidence="2 3">
    <name type="scientific">Vibrio hangzhouensis</name>
    <dbReference type="NCBI Taxonomy" id="462991"/>
    <lineage>
        <taxon>Bacteria</taxon>
        <taxon>Pseudomonadati</taxon>
        <taxon>Pseudomonadota</taxon>
        <taxon>Gammaproteobacteria</taxon>
        <taxon>Vibrionales</taxon>
        <taxon>Vibrionaceae</taxon>
        <taxon>Vibrio</taxon>
    </lineage>
</organism>
<reference evidence="3" key="1">
    <citation type="submission" date="2016-10" db="EMBL/GenBank/DDBJ databases">
        <authorList>
            <person name="Varghese N."/>
            <person name="Submissions S."/>
        </authorList>
    </citation>
    <scope>NUCLEOTIDE SEQUENCE [LARGE SCALE GENOMIC DNA]</scope>
    <source>
        <strain evidence="3">CGMCC 1.7062</strain>
    </source>
</reference>
<dbReference type="AlphaFoldDB" id="A0A1H5Z0H3"/>
<feature type="compositionally biased region" description="Polar residues" evidence="1">
    <location>
        <begin position="43"/>
        <end position="52"/>
    </location>
</feature>